<proteinExistence type="predicted"/>
<gene>
    <name evidence="3" type="ORF">ERS008478_00490</name>
</gene>
<evidence type="ECO:0000256" key="1">
    <source>
        <dbReference type="SAM" id="MobiDB-lite"/>
    </source>
</evidence>
<feature type="domain" description="Phage tail tape measure protein" evidence="2">
    <location>
        <begin position="210"/>
        <end position="406"/>
    </location>
</feature>
<dbReference type="EMBL" id="CVMG01000003">
    <property type="protein sequence ID" value="CRG48977.1"/>
    <property type="molecule type" value="Genomic_DNA"/>
</dbReference>
<feature type="region of interest" description="Disordered" evidence="1">
    <location>
        <begin position="36"/>
        <end position="71"/>
    </location>
</feature>
<keyword evidence="4" id="KW-1185">Reference proteome</keyword>
<comment type="caution">
    <text evidence="3">The sequence shown here is derived from an EMBL/GenBank/DDBJ whole genome shotgun (WGS) entry which is preliminary data.</text>
</comment>
<evidence type="ECO:0000313" key="3">
    <source>
        <dbReference type="EMBL" id="CRG48977.1"/>
    </source>
</evidence>
<dbReference type="Proteomes" id="UP000047420">
    <property type="component" value="Unassembled WGS sequence"/>
</dbReference>
<reference evidence="3 4" key="1">
    <citation type="submission" date="2015-03" db="EMBL/GenBank/DDBJ databases">
        <authorList>
            <consortium name="Pathogen Informatics"/>
            <person name="Murphy D."/>
        </authorList>
    </citation>
    <scope>NUCLEOTIDE SEQUENCE [LARGE SCALE GENOMIC DNA]</scope>
    <source>
        <strain evidence="3 4">WP-931201</strain>
    </source>
</reference>
<dbReference type="RefSeq" id="WP_054877340.1">
    <property type="nucleotide sequence ID" value="NZ_CVMG01000003.1"/>
</dbReference>
<accession>A0ABM9TBS6</accession>
<protein>
    <submittedName>
        <fullName evidence="3">Phage-related minor tail protein</fullName>
    </submittedName>
</protein>
<sequence length="735" mass="77864">MARNLQLALTLFAKDTASKVLRKTMQDTINQSKSVAKADNQLGKSQKQSADTAIRSSKSLQSEWQRASNARSTLGIRSERDIQREIQLTQAAYNRLTRTGTLSANEQSRAFASMSERVSKLRGELSGASQSLSRFERAKGIGSNAMAIAGGVAAMGAVLAQPVRNQMSYDSRVAMMANTAYAERGVEGRIEGKKELSGAIKNAVTIGGGTKESAADTLDKLLASGAVDMDSAKTLLPVIQKYATATGADPTDLANIVVSLKRSFGIQNKDVEKALNMSIIGGQEGSYELADMAKALPEQLALAKSLGMSGLDDYATLLGVNQGAATTAGTSSQAGTNVINLLAKINSKDAARAAARVEYNGKGIDLPGSLAAAKEKGINPIDAFMGIVDKVVANDPAYQKLEAKLKTAKGEDRKQVLESMSKILEGSAIGSIIADQQALLGLLGYRGNKEYVQGVIKKSNEQRELRPGEGAGDINFAVISDTPDFKTDQLKNVRDFAEMDSIKPLSDVLGRLSKELTDYAEQYPGLTVAVSGATTGIKALAAGAAAVAGIRILTGGGGIPGISKKGGSFNPTDILSGDNSNSGVVPVYVTNWQDIGEKNKLVDAFKDLPGAVGKFASYVNVVTALKESFDERRKQNQKEADEKGVNVGEYLISKRANQKPLFDFDPASWWSKPSTIGGKDAASAGVPEYMRPQQKQYPYMPIQIKATLELDGKVLAESTNEVNSSQANRGPTGSP</sequence>
<dbReference type="Pfam" id="PF10145">
    <property type="entry name" value="PhageMin_Tail"/>
    <property type="match status" value="1"/>
</dbReference>
<evidence type="ECO:0000313" key="4">
    <source>
        <dbReference type="Proteomes" id="UP000047420"/>
    </source>
</evidence>
<evidence type="ECO:0000259" key="2">
    <source>
        <dbReference type="Pfam" id="PF10145"/>
    </source>
</evidence>
<dbReference type="InterPro" id="IPR010090">
    <property type="entry name" value="Phage_tape_meas"/>
</dbReference>
<feature type="compositionally biased region" description="Polar residues" evidence="1">
    <location>
        <begin position="42"/>
        <end position="71"/>
    </location>
</feature>
<name>A0ABM9TBS6_9GAMM</name>
<organism evidence="3 4">
    <name type="scientific">Yersinia wautersii</name>
    <dbReference type="NCBI Taxonomy" id="1341643"/>
    <lineage>
        <taxon>Bacteria</taxon>
        <taxon>Pseudomonadati</taxon>
        <taxon>Pseudomonadota</taxon>
        <taxon>Gammaproteobacteria</taxon>
        <taxon>Enterobacterales</taxon>
        <taxon>Yersiniaceae</taxon>
        <taxon>Yersinia</taxon>
    </lineage>
</organism>